<evidence type="ECO:0000256" key="1">
    <source>
        <dbReference type="ARBA" id="ARBA00006484"/>
    </source>
</evidence>
<accession>A0AA49JIS6</accession>
<keyword evidence="2" id="KW-0560">Oxidoreductase</keyword>
<dbReference type="GO" id="GO:0016020">
    <property type="term" value="C:membrane"/>
    <property type="evidence" value="ECO:0007669"/>
    <property type="project" value="TreeGrafter"/>
</dbReference>
<name>A0AA49JIS6_9BACT</name>
<dbReference type="PRINTS" id="PR00081">
    <property type="entry name" value="GDHRDH"/>
</dbReference>
<sequence length="236" mass="25913">MKKLAVITGATKGIGKALAESFANEGFSLALCARTEADLVELQEEISSKYPELDVFINAVDVSKKKEVINFAQKVKALDIPIEVVINNAGLYFPGQVHNEEDGQLEVQIETNLYSAYHLTRALLPPMIEFRRGHIFNICSTASITAYTNGGSYSISKFAMLGMSKVLREEMKPFDIRVTSVLPGATLTNSWAGADIPEDRFMRPEDVAAVVLNAYLISDRSVVEEVLLRPQLGDLG</sequence>
<dbReference type="PROSITE" id="PS00061">
    <property type="entry name" value="ADH_SHORT"/>
    <property type="match status" value="1"/>
</dbReference>
<protein>
    <submittedName>
        <fullName evidence="4">SDR family NAD(P)-dependent oxidoreductase</fullName>
    </submittedName>
</protein>
<dbReference type="InterPro" id="IPR002347">
    <property type="entry name" value="SDR_fam"/>
</dbReference>
<reference evidence="4" key="1">
    <citation type="journal article" date="2023" name="Comput. Struct. Biotechnol. J.">
        <title>Discovery of a novel marine Bacteroidetes with a rich repertoire of carbohydrate-active enzymes.</title>
        <authorList>
            <person name="Chen B."/>
            <person name="Liu G."/>
            <person name="Chen Q."/>
            <person name="Wang H."/>
            <person name="Liu L."/>
            <person name="Tang K."/>
        </authorList>
    </citation>
    <scope>NUCLEOTIDE SEQUENCE</scope>
    <source>
        <strain evidence="4">TK19036</strain>
    </source>
</reference>
<dbReference type="SUPFAM" id="SSF51735">
    <property type="entry name" value="NAD(P)-binding Rossmann-fold domains"/>
    <property type="match status" value="1"/>
</dbReference>
<gene>
    <name evidence="4" type="ORF">K4G66_30070</name>
</gene>
<dbReference type="GO" id="GO:0016491">
    <property type="term" value="F:oxidoreductase activity"/>
    <property type="evidence" value="ECO:0007669"/>
    <property type="project" value="UniProtKB-KW"/>
</dbReference>
<dbReference type="Pfam" id="PF00106">
    <property type="entry name" value="adh_short"/>
    <property type="match status" value="1"/>
</dbReference>
<reference evidence="4" key="2">
    <citation type="journal article" date="2024" name="Antonie Van Leeuwenhoek">
        <title>Roseihalotalea indica gen. nov., sp. nov., a halophilic Bacteroidetes from mesopelagic Southwest Indian Ocean with higher carbohydrate metabolic potential.</title>
        <authorList>
            <person name="Chen B."/>
            <person name="Zhang M."/>
            <person name="Lin D."/>
            <person name="Ye J."/>
            <person name="Tang K."/>
        </authorList>
    </citation>
    <scope>NUCLEOTIDE SEQUENCE</scope>
    <source>
        <strain evidence="4">TK19036</strain>
    </source>
</reference>
<proteinExistence type="inferred from homology"/>
<dbReference type="AlphaFoldDB" id="A0AA49JIS6"/>
<evidence type="ECO:0000256" key="3">
    <source>
        <dbReference type="RuleBase" id="RU000363"/>
    </source>
</evidence>
<evidence type="ECO:0000256" key="2">
    <source>
        <dbReference type="ARBA" id="ARBA00023002"/>
    </source>
</evidence>
<dbReference type="InterPro" id="IPR020904">
    <property type="entry name" value="Sc_DH/Rdtase_CS"/>
</dbReference>
<dbReference type="EMBL" id="CP120682">
    <property type="protein sequence ID" value="WKN36612.1"/>
    <property type="molecule type" value="Genomic_DNA"/>
</dbReference>
<dbReference type="InterPro" id="IPR036291">
    <property type="entry name" value="NAD(P)-bd_dom_sf"/>
</dbReference>
<comment type="similarity">
    <text evidence="1 3">Belongs to the short-chain dehydrogenases/reductases (SDR) family.</text>
</comment>
<dbReference type="PRINTS" id="PR00080">
    <property type="entry name" value="SDRFAMILY"/>
</dbReference>
<evidence type="ECO:0000313" key="4">
    <source>
        <dbReference type="EMBL" id="WKN36612.1"/>
    </source>
</evidence>
<dbReference type="Gene3D" id="3.40.50.720">
    <property type="entry name" value="NAD(P)-binding Rossmann-like Domain"/>
    <property type="match status" value="1"/>
</dbReference>
<dbReference type="CDD" id="cd05233">
    <property type="entry name" value="SDR_c"/>
    <property type="match status" value="1"/>
</dbReference>
<dbReference type="PANTHER" id="PTHR44196">
    <property type="entry name" value="DEHYDROGENASE/REDUCTASE SDR FAMILY MEMBER 7B"/>
    <property type="match status" value="1"/>
</dbReference>
<organism evidence="4">
    <name type="scientific">Roseihalotalea indica</name>
    <dbReference type="NCBI Taxonomy" id="2867963"/>
    <lineage>
        <taxon>Bacteria</taxon>
        <taxon>Pseudomonadati</taxon>
        <taxon>Bacteroidota</taxon>
        <taxon>Cytophagia</taxon>
        <taxon>Cytophagales</taxon>
        <taxon>Catalimonadaceae</taxon>
        <taxon>Roseihalotalea</taxon>
    </lineage>
</organism>
<dbReference type="PIRSF" id="PIRSF000126">
    <property type="entry name" value="11-beta-HSD1"/>
    <property type="match status" value="1"/>
</dbReference>
<dbReference type="PANTHER" id="PTHR44196:SF1">
    <property type="entry name" value="DEHYDROGENASE_REDUCTASE SDR FAMILY MEMBER 7B"/>
    <property type="match status" value="1"/>
</dbReference>